<accession>A0A7W9YRL3</accession>
<evidence type="ECO:0000313" key="1">
    <source>
        <dbReference type="EMBL" id="MBB6176371.1"/>
    </source>
</evidence>
<gene>
    <name evidence="1" type="ORF">HNQ82_001185</name>
</gene>
<sequence length="128" mass="13421">MSAISNYLENALINAVLRNTPYTSPSAVYLALYTSDPTDANTGTEVTGGSYQRQQITFSAPSDGMVSNSNEILFPVATANWGTVTHIGILDAATGGNLLFYGAVTTPKTISTNDQLKINAGDISITLA</sequence>
<proteinExistence type="predicted"/>
<dbReference type="EMBL" id="JACHES010000004">
    <property type="protein sequence ID" value="MBB6176371.1"/>
    <property type="molecule type" value="Genomic_DNA"/>
</dbReference>
<dbReference type="Proteomes" id="UP000523528">
    <property type="component" value="Unassembled WGS sequence"/>
</dbReference>
<organism evidence="1 2">
    <name type="scientific">Anoxybacillus tengchongensis</name>
    <dbReference type="NCBI Taxonomy" id="576944"/>
    <lineage>
        <taxon>Bacteria</taxon>
        <taxon>Bacillati</taxon>
        <taxon>Bacillota</taxon>
        <taxon>Bacilli</taxon>
        <taxon>Bacillales</taxon>
        <taxon>Anoxybacillaceae</taxon>
        <taxon>Anoxybacillus</taxon>
    </lineage>
</organism>
<name>A0A7W9YRL3_9BACL</name>
<dbReference type="RefSeq" id="WP_183247956.1">
    <property type="nucleotide sequence ID" value="NZ_JACHES010000004.1"/>
</dbReference>
<dbReference type="Pfam" id="PF23140">
    <property type="entry name" value="Gp80"/>
    <property type="match status" value="1"/>
</dbReference>
<comment type="caution">
    <text evidence="1">The sequence shown here is derived from an EMBL/GenBank/DDBJ whole genome shotgun (WGS) entry which is preliminary data.</text>
</comment>
<dbReference type="AlphaFoldDB" id="A0A7W9YRL3"/>
<evidence type="ECO:0000313" key="2">
    <source>
        <dbReference type="Proteomes" id="UP000523528"/>
    </source>
</evidence>
<protein>
    <submittedName>
        <fullName evidence="1">Uncharacterized protein</fullName>
    </submittedName>
</protein>
<reference evidence="1 2" key="1">
    <citation type="submission" date="2020-08" db="EMBL/GenBank/DDBJ databases">
        <title>Genomic Encyclopedia of Type Strains, Phase IV (KMG-IV): sequencing the most valuable type-strain genomes for metagenomic binning, comparative biology and taxonomic classification.</title>
        <authorList>
            <person name="Goeker M."/>
        </authorList>
    </citation>
    <scope>NUCLEOTIDE SEQUENCE [LARGE SCALE GENOMIC DNA]</scope>
    <source>
        <strain evidence="1 2">DSM 23211</strain>
    </source>
</reference>
<dbReference type="InterPro" id="IPR056908">
    <property type="entry name" value="Gp80-like"/>
</dbReference>
<keyword evidence="2" id="KW-1185">Reference proteome</keyword>